<dbReference type="GO" id="GO:0016491">
    <property type="term" value="F:oxidoreductase activity"/>
    <property type="evidence" value="ECO:0007669"/>
    <property type="project" value="UniProtKB-KW"/>
</dbReference>
<keyword evidence="2" id="KW-0560">Oxidoreductase</keyword>
<organism evidence="3">
    <name type="scientific">Nothobranchius furzeri</name>
    <name type="common">Turquoise killifish</name>
    <dbReference type="NCBI Taxonomy" id="105023"/>
    <lineage>
        <taxon>Eukaryota</taxon>
        <taxon>Metazoa</taxon>
        <taxon>Chordata</taxon>
        <taxon>Craniata</taxon>
        <taxon>Vertebrata</taxon>
        <taxon>Euteleostomi</taxon>
        <taxon>Actinopterygii</taxon>
        <taxon>Neopterygii</taxon>
        <taxon>Teleostei</taxon>
        <taxon>Neoteleostei</taxon>
        <taxon>Acanthomorphata</taxon>
        <taxon>Ovalentaria</taxon>
        <taxon>Atherinomorphae</taxon>
        <taxon>Cyprinodontiformes</taxon>
        <taxon>Nothobranchiidae</taxon>
        <taxon>Nothobranchius</taxon>
    </lineage>
</organism>
<evidence type="ECO:0000313" key="4">
    <source>
        <dbReference type="Ensembl" id="ENSNFUP00015050111.1"/>
    </source>
</evidence>
<dbReference type="InterPro" id="IPR051253">
    <property type="entry name" value="11-beta-HSD"/>
</dbReference>
<evidence type="ECO:0000256" key="1">
    <source>
        <dbReference type="ARBA" id="ARBA00006484"/>
    </source>
</evidence>
<dbReference type="FunFam" id="3.40.50.720:FF:000329">
    <property type="entry name" value="Corticosteroid 11-beta-dehydrogenase isozyme 1"/>
    <property type="match status" value="1"/>
</dbReference>
<sequence length="320" mass="35453">MLHKWHLLHIMKVKADFYNTARKFSETYSEFTHMGPFAKILIGSISVAYFAVKWTAPSFDPGSLKGARVLVTGASTGIGEQMAYNYAQFGARIVITARRENILQQVAEKCLSLGAQEALYIAADMASESDPDKVVDFALDKLGGLDYLVLNHIGSTPFSMWSGEVDHVRWLMKVNFFSYIQMAWRALPSLEQSKGSLVIVSSLLGKMPGPFTAPYASTKFALNGFFGSLSHELAMKKSNVSVSICTLGLIDTESAMEKVRGVVNVPAYPAAEAALNIIKAGATRQLELYYPWFTQIITLCKDWFPSSSNFFIQNSYNYNP</sequence>
<dbReference type="Ensembl" id="ENSNFUT00015052267.1">
    <property type="protein sequence ID" value="ENSNFUP00015050111.1"/>
    <property type="gene ID" value="ENSNFUG00015023562.1"/>
</dbReference>
<reference evidence="4" key="1">
    <citation type="submission" date="2014-08" db="EMBL/GenBank/DDBJ databases">
        <authorList>
            <person name="Senf B."/>
            <person name="Petzold A."/>
            <person name="Downie B.R."/>
            <person name="Koch P."/>
            <person name="Platzer M."/>
        </authorList>
    </citation>
    <scope>NUCLEOTIDE SEQUENCE [LARGE SCALE GENOMIC DNA]</scope>
    <source>
        <strain evidence="4">GRZ</strain>
    </source>
</reference>
<accession>A0A1A8VES5</accession>
<evidence type="ECO:0000256" key="2">
    <source>
        <dbReference type="ARBA" id="ARBA00023002"/>
    </source>
</evidence>
<dbReference type="Gene3D" id="3.40.50.720">
    <property type="entry name" value="NAD(P)-binding Rossmann-like Domain"/>
    <property type="match status" value="1"/>
</dbReference>
<dbReference type="PANTHER" id="PTHR44279:SF2">
    <property type="entry name" value="HYDROXYSTEROID (11-BETA) DEHYDROGENASE 1-LIKE B-RELATED"/>
    <property type="match status" value="1"/>
</dbReference>
<reference evidence="3" key="3">
    <citation type="submission" date="2016-06" db="EMBL/GenBank/DDBJ databases">
        <title>The genome of a short-lived fish provides insights into sex chromosome evolution and the genetic control of aging.</title>
        <authorList>
            <person name="Reichwald K."/>
            <person name="Felder M."/>
            <person name="Petzold A."/>
            <person name="Koch P."/>
            <person name="Groth M."/>
            <person name="Platzer M."/>
        </authorList>
    </citation>
    <scope>NUCLEOTIDE SEQUENCE</scope>
    <source>
        <tissue evidence="3">Brain</tissue>
    </source>
</reference>
<comment type="similarity">
    <text evidence="1">Belongs to the short-chain dehydrogenases/reductases (SDR) family.</text>
</comment>
<dbReference type="AlphaFoldDB" id="A0A1A8VES5"/>
<evidence type="ECO:0000313" key="5">
    <source>
        <dbReference type="Proteomes" id="UP000694548"/>
    </source>
</evidence>
<dbReference type="EMBL" id="HADY01017329">
    <property type="protein sequence ID" value="SBP55814.1"/>
    <property type="molecule type" value="Transcribed_RNA"/>
</dbReference>
<dbReference type="PANTHER" id="PTHR44279">
    <property type="entry name" value="HYDROXYSTEROID (11-BETA) DEHYDROGENASE 1-LIKE B-RELATED"/>
    <property type="match status" value="1"/>
</dbReference>
<evidence type="ECO:0000313" key="3">
    <source>
        <dbReference type="EMBL" id="SBS58072.1"/>
    </source>
</evidence>
<gene>
    <name evidence="3" type="primary">HSD11B1L</name>
    <name evidence="4" type="synonym">hsd11b1la</name>
</gene>
<dbReference type="Pfam" id="PF00106">
    <property type="entry name" value="adh_short"/>
    <property type="match status" value="1"/>
</dbReference>
<keyword evidence="5" id="KW-1185">Reference proteome</keyword>
<dbReference type="GeneTree" id="ENSGT00940000162487"/>
<dbReference type="Bgee" id="ENSNFUG00015023562">
    <property type="expression patterns" value="Expressed in liver and 3 other cell types or tissues"/>
</dbReference>
<dbReference type="EMBL" id="HAEJ01017615">
    <property type="protein sequence ID" value="SBS58072.1"/>
    <property type="molecule type" value="Transcribed_RNA"/>
</dbReference>
<protein>
    <submittedName>
        <fullName evidence="3">Hydroxysteroid (11-beta) dehydrogenase 1-like</fullName>
    </submittedName>
    <submittedName>
        <fullName evidence="4">Hydroxysteroid 11-beta dehydrogenase 1 like</fullName>
    </submittedName>
</protein>
<reference evidence="3" key="2">
    <citation type="submission" date="2016-05" db="EMBL/GenBank/DDBJ databases">
        <authorList>
            <person name="Lavstsen T."/>
            <person name="Jespersen J.S."/>
        </authorList>
    </citation>
    <scope>NUCLEOTIDE SEQUENCE</scope>
    <source>
        <tissue evidence="3">Brain</tissue>
    </source>
</reference>
<name>A0A1A8VES5_NOTFU</name>
<dbReference type="PRINTS" id="PR00081">
    <property type="entry name" value="GDHRDH"/>
</dbReference>
<proteinExistence type="inferred from homology"/>
<reference evidence="4" key="4">
    <citation type="submission" date="2025-05" db="UniProtKB">
        <authorList>
            <consortium name="Ensembl"/>
        </authorList>
    </citation>
    <scope>IDENTIFICATION</scope>
</reference>
<dbReference type="InterPro" id="IPR002347">
    <property type="entry name" value="SDR_fam"/>
</dbReference>
<dbReference type="Proteomes" id="UP000694548">
    <property type="component" value="Chromosome sgr17"/>
</dbReference>
<dbReference type="InterPro" id="IPR036291">
    <property type="entry name" value="NAD(P)-bd_dom_sf"/>
</dbReference>
<dbReference type="PROSITE" id="PS00061">
    <property type="entry name" value="ADH_SHORT"/>
    <property type="match status" value="1"/>
</dbReference>
<dbReference type="SUPFAM" id="SSF51735">
    <property type="entry name" value="NAD(P)-binding Rossmann-fold domains"/>
    <property type="match status" value="1"/>
</dbReference>
<dbReference type="InterPro" id="IPR020904">
    <property type="entry name" value="Sc_DH/Rdtase_CS"/>
</dbReference>